<evidence type="ECO:0000256" key="4">
    <source>
        <dbReference type="ARBA" id="ARBA00022679"/>
    </source>
</evidence>
<feature type="binding site" evidence="7 10">
    <location>
        <position position="381"/>
    </location>
    <ligand>
        <name>Mg(2+)</name>
        <dbReference type="ChEBI" id="CHEBI:18420"/>
    </ligand>
</feature>
<evidence type="ECO:0000259" key="12">
    <source>
        <dbReference type="PROSITE" id="PS51278"/>
    </source>
</evidence>
<evidence type="ECO:0000256" key="5">
    <source>
        <dbReference type="ARBA" id="ARBA00022755"/>
    </source>
</evidence>
<dbReference type="InterPro" id="IPR005854">
    <property type="entry name" value="PurF"/>
</dbReference>
<dbReference type="InterPro" id="IPR017932">
    <property type="entry name" value="GATase_2_dom"/>
</dbReference>
<dbReference type="PATRIC" id="fig|862908.3.peg.1524"/>
<dbReference type="KEGG" id="bmx:BMS_1601"/>
<name>E1X0V9_HALMS</name>
<dbReference type="GO" id="GO:0051539">
    <property type="term" value="F:4 iron, 4 sulfur cluster binding"/>
    <property type="evidence" value="ECO:0007669"/>
    <property type="project" value="UniProtKB-KW"/>
</dbReference>
<dbReference type="Pfam" id="PF13522">
    <property type="entry name" value="GATase_6"/>
    <property type="match status" value="1"/>
</dbReference>
<evidence type="ECO:0000313" key="14">
    <source>
        <dbReference type="Proteomes" id="UP000008963"/>
    </source>
</evidence>
<evidence type="ECO:0000256" key="8">
    <source>
        <dbReference type="PIRNR" id="PIRNR000485"/>
    </source>
</evidence>
<dbReference type="EC" id="2.4.2.14" evidence="7"/>
<dbReference type="HAMAP" id="MF_01931">
    <property type="entry name" value="PurF"/>
    <property type="match status" value="1"/>
</dbReference>
<dbReference type="Proteomes" id="UP000008963">
    <property type="component" value="Chromosome"/>
</dbReference>
<feature type="binding site" evidence="7 10">
    <location>
        <position position="382"/>
    </location>
    <ligand>
        <name>Mg(2+)</name>
        <dbReference type="ChEBI" id="CHEBI:18420"/>
    </ligand>
</feature>
<dbReference type="InterPro" id="IPR000836">
    <property type="entry name" value="PRTase_dom"/>
</dbReference>
<dbReference type="SUPFAM" id="SSF53271">
    <property type="entry name" value="PRTase-like"/>
    <property type="match status" value="1"/>
</dbReference>
<comment type="catalytic activity">
    <reaction evidence="7 8">
        <text>5-phospho-beta-D-ribosylamine + L-glutamate + diphosphate = 5-phospho-alpha-D-ribose 1-diphosphate + L-glutamine + H2O</text>
        <dbReference type="Rhea" id="RHEA:14905"/>
        <dbReference type="ChEBI" id="CHEBI:15377"/>
        <dbReference type="ChEBI" id="CHEBI:29985"/>
        <dbReference type="ChEBI" id="CHEBI:33019"/>
        <dbReference type="ChEBI" id="CHEBI:58017"/>
        <dbReference type="ChEBI" id="CHEBI:58359"/>
        <dbReference type="ChEBI" id="CHEBI:58681"/>
        <dbReference type="EC" id="2.4.2.14"/>
    </reaction>
</comment>
<feature type="binding site" evidence="7 10">
    <location>
        <position position="319"/>
    </location>
    <ligand>
        <name>Mg(2+)</name>
        <dbReference type="ChEBI" id="CHEBI:18420"/>
    </ligand>
</feature>
<keyword evidence="7 10" id="KW-0460">Magnesium</keyword>
<comment type="pathway">
    <text evidence="1 7 8">Purine metabolism; IMP biosynthesis via de novo pathway; N(1)-(5-phospho-D-ribosyl)glycinamide from 5-phospho-alpha-D-ribose 1-diphosphate: step 1/2.</text>
</comment>
<dbReference type="GO" id="GO:0006189">
    <property type="term" value="P:'de novo' IMP biosynthetic process"/>
    <property type="evidence" value="ECO:0007669"/>
    <property type="project" value="UniProtKB-UniRule"/>
</dbReference>
<keyword evidence="14" id="KW-1185">Reference proteome</keyword>
<evidence type="ECO:0000313" key="13">
    <source>
        <dbReference type="EMBL" id="CBW26448.1"/>
    </source>
</evidence>
<keyword evidence="7" id="KW-0004">4Fe-4S</keyword>
<comment type="function">
    <text evidence="7">Catalyzes the formation of phosphoribosylamine from phosphoribosylpyrophosphate (PRPP) and glutamine.</text>
</comment>
<evidence type="ECO:0000256" key="1">
    <source>
        <dbReference type="ARBA" id="ARBA00005209"/>
    </source>
</evidence>
<dbReference type="PANTHER" id="PTHR11907">
    <property type="entry name" value="AMIDOPHOSPHORIBOSYLTRANSFERASE"/>
    <property type="match status" value="1"/>
</dbReference>
<dbReference type="HOGENOM" id="CLU_022389_3_1_7"/>
<evidence type="ECO:0000256" key="7">
    <source>
        <dbReference type="HAMAP-Rule" id="MF_01931"/>
    </source>
</evidence>
<dbReference type="STRING" id="862908.BMS_1601"/>
<dbReference type="AlphaFoldDB" id="E1X0V9"/>
<dbReference type="Gene3D" id="3.60.20.10">
    <property type="entry name" value="Glutamine Phosphoribosylpyrophosphate, subunit 1, domain 1"/>
    <property type="match status" value="1"/>
</dbReference>
<evidence type="ECO:0000256" key="9">
    <source>
        <dbReference type="PIRSR" id="PIRSR000485-1"/>
    </source>
</evidence>
<keyword evidence="5 7" id="KW-0658">Purine biosynthesis</keyword>
<proteinExistence type="inferred from homology"/>
<dbReference type="Pfam" id="PF00156">
    <property type="entry name" value="Pribosyltran"/>
    <property type="match status" value="1"/>
</dbReference>
<dbReference type="CDD" id="cd06223">
    <property type="entry name" value="PRTases_typeI"/>
    <property type="match status" value="1"/>
</dbReference>
<keyword evidence="4 7" id="KW-0808">Transferase</keyword>
<gene>
    <name evidence="7 13" type="primary">purF</name>
    <name evidence="13" type="ordered locus">BMS_1601</name>
</gene>
<feature type="active site" description="Nucleophile" evidence="7 9">
    <location>
        <position position="7"/>
    </location>
</feature>
<protein>
    <recommendedName>
        <fullName evidence="7">Amidophosphoribosyltransferase</fullName>
        <shortName evidence="7">ATase</shortName>
        <ecNumber evidence="7">2.4.2.14</ecNumber>
    </recommendedName>
    <alternativeName>
        <fullName evidence="7">Glutamine phosphoribosylpyrophosphate amidotransferase</fullName>
        <shortName evidence="7">GPATase</shortName>
    </alternativeName>
</protein>
<dbReference type="GO" id="GO:0004044">
    <property type="term" value="F:amidophosphoribosyltransferase activity"/>
    <property type="evidence" value="ECO:0007669"/>
    <property type="project" value="UniProtKB-UniRule"/>
</dbReference>
<reference evidence="14" key="1">
    <citation type="journal article" date="2013" name="ISME J.">
        <title>A small predatory core genome in the divergent marine Bacteriovorax marinus SJ and the terrestrial Bdellovibrio bacteriovorus.</title>
        <authorList>
            <person name="Crossman L.C."/>
            <person name="Chen H."/>
            <person name="Cerdeno-Tarraga A.M."/>
            <person name="Brooks K."/>
            <person name="Quail M.A."/>
            <person name="Pineiro S.A."/>
            <person name="Hobley L."/>
            <person name="Sockett R.E."/>
            <person name="Bentley S.D."/>
            <person name="Parkhill J."/>
            <person name="Williams H.N."/>
            <person name="Stine O.C."/>
        </authorList>
    </citation>
    <scope>NUCLEOTIDE SEQUENCE [LARGE SCALE GENOMIC DNA]</scope>
    <source>
        <strain evidence="14">ATCC BAA-682 / DSM 15412 / SJ</strain>
    </source>
</reference>
<comment type="cofactor">
    <cofactor evidence="7 11">
        <name>[4Fe-4S] cluster</name>
        <dbReference type="ChEBI" id="CHEBI:49883"/>
    </cofactor>
    <text evidence="7 11">Binds 1 [4Fe-4S] cluster per subunit.</text>
</comment>
<dbReference type="Gene3D" id="3.40.50.2020">
    <property type="match status" value="1"/>
</dbReference>
<dbReference type="InterPro" id="IPR029057">
    <property type="entry name" value="PRTase-like"/>
</dbReference>
<dbReference type="eggNOG" id="COG0034">
    <property type="taxonomic scope" value="Bacteria"/>
</dbReference>
<dbReference type="EMBL" id="FQ312005">
    <property type="protein sequence ID" value="CBW26448.1"/>
    <property type="molecule type" value="Genomic_DNA"/>
</dbReference>
<dbReference type="NCBIfam" id="TIGR01134">
    <property type="entry name" value="purF"/>
    <property type="match status" value="1"/>
</dbReference>
<sequence length="494" mass="54993">MEKVRMCGVTAILHSKTSSNESLNADATYDVYRSLLKLQHRGQDAAGIVAYNSSEKRFHSHRSIGLVNDIFNESNIALMKGDMAIGHTRYATTGSDSLNDIQPLLTGYPLGLALAHNGNIVNYHDLAREINSKSSAQLLTNNDIELFQNIWCQSFSVCKDNSLAALIDGSRRIFNDLKGAYALVGILGERGIFGLRDPYGIRPLCLGMRESDGRKSWILCSETSSLIQLGFDYIRDISPGELIFIDRDGEIFSRVLVDQKRPSTCMFEWVYFSAAESSIENRDVYSVRLALGTLLANQIKSKYGNILNHFDIVCPVPDTSRTAAIALAETLNLPYREGLIKNRYSQRSFILSSDQQRQRAIENKLTPIISEIKDKNILLVDDSIVRGTTSRRIISLLKMYGAKSVTMAITCPPIKYGCFYGVDFPDTSSLIASNKIISEIELEVGAKAIEYLTIDNLEESISHKGICDACLSGQYPTDISASEEFSKRRSELRI</sequence>
<keyword evidence="7 10" id="KW-0479">Metal-binding</keyword>
<dbReference type="InterPro" id="IPR029055">
    <property type="entry name" value="Ntn_hydrolases_N"/>
</dbReference>
<feature type="binding site" evidence="7 11">
    <location>
        <position position="265"/>
    </location>
    <ligand>
        <name>[4Fe-4S] cluster</name>
        <dbReference type="ChEBI" id="CHEBI:49883"/>
    </ligand>
</feature>
<feature type="binding site" evidence="7 11">
    <location>
        <position position="470"/>
    </location>
    <ligand>
        <name>[4Fe-4S] cluster</name>
        <dbReference type="ChEBI" id="CHEBI:49883"/>
    </ligand>
</feature>
<dbReference type="SUPFAM" id="SSF56235">
    <property type="entry name" value="N-terminal nucleophile aminohydrolases (Ntn hydrolases)"/>
    <property type="match status" value="1"/>
</dbReference>
<keyword evidence="3 7" id="KW-0328">Glycosyltransferase</keyword>
<evidence type="ECO:0000256" key="11">
    <source>
        <dbReference type="PIRSR" id="PIRSR000485-3"/>
    </source>
</evidence>
<evidence type="ECO:0000256" key="6">
    <source>
        <dbReference type="ARBA" id="ARBA00022962"/>
    </source>
</evidence>
<evidence type="ECO:0000256" key="2">
    <source>
        <dbReference type="ARBA" id="ARBA00010138"/>
    </source>
</evidence>
<feature type="domain" description="Glutamine amidotransferase type-2" evidence="12">
    <location>
        <begin position="7"/>
        <end position="248"/>
    </location>
</feature>
<dbReference type="GO" id="GO:0000287">
    <property type="term" value="F:magnesium ion binding"/>
    <property type="evidence" value="ECO:0007669"/>
    <property type="project" value="UniProtKB-UniRule"/>
</dbReference>
<comment type="similarity">
    <text evidence="2 7 8">In the C-terminal section; belongs to the purine/pyrimidine phosphoribosyltransferase family.</text>
</comment>
<organism evidence="13 14">
    <name type="scientific">Halobacteriovorax marinus (strain ATCC BAA-682 / DSM 15412 / SJ)</name>
    <name type="common">Bacteriovorax marinus</name>
    <dbReference type="NCBI Taxonomy" id="862908"/>
    <lineage>
        <taxon>Bacteria</taxon>
        <taxon>Pseudomonadati</taxon>
        <taxon>Bdellovibrionota</taxon>
        <taxon>Bacteriovoracia</taxon>
        <taxon>Bacteriovoracales</taxon>
        <taxon>Halobacteriovoraceae</taxon>
        <taxon>Halobacteriovorax</taxon>
    </lineage>
</organism>
<feature type="binding site" evidence="7 11">
    <location>
        <position position="467"/>
    </location>
    <ligand>
        <name>[4Fe-4S] cluster</name>
        <dbReference type="ChEBI" id="CHEBI:49883"/>
    </ligand>
</feature>
<dbReference type="UniPathway" id="UPA00074">
    <property type="reaction ID" value="UER00124"/>
</dbReference>
<comment type="cofactor">
    <cofactor evidence="7 10">
        <name>Mg(2+)</name>
        <dbReference type="ChEBI" id="CHEBI:18420"/>
    </cofactor>
    <text evidence="7 10">Binds 1 Mg(2+) ion per subunit.</text>
</comment>
<dbReference type="GO" id="GO:0009113">
    <property type="term" value="P:purine nucleobase biosynthetic process"/>
    <property type="evidence" value="ECO:0007669"/>
    <property type="project" value="UniProtKB-UniRule"/>
</dbReference>
<accession>E1X0V9</accession>
<keyword evidence="7 11" id="KW-0408">Iron</keyword>
<keyword evidence="7 11" id="KW-0411">Iron-sulfur</keyword>
<feature type="binding site" evidence="7 11">
    <location>
        <position position="418"/>
    </location>
    <ligand>
        <name>[4Fe-4S] cluster</name>
        <dbReference type="ChEBI" id="CHEBI:49883"/>
    </ligand>
</feature>
<evidence type="ECO:0000256" key="3">
    <source>
        <dbReference type="ARBA" id="ARBA00022676"/>
    </source>
</evidence>
<keyword evidence="6 7" id="KW-0315">Glutamine amidotransferase</keyword>
<dbReference type="PROSITE" id="PS51278">
    <property type="entry name" value="GATASE_TYPE_2"/>
    <property type="match status" value="1"/>
</dbReference>
<dbReference type="PIRSF" id="PIRSF000485">
    <property type="entry name" value="Amd_phspho_trans"/>
    <property type="match status" value="1"/>
</dbReference>
<evidence type="ECO:0000256" key="10">
    <source>
        <dbReference type="PIRSR" id="PIRSR000485-2"/>
    </source>
</evidence>